<organism evidence="2 3">
    <name type="scientific">Tritrichomonas musculus</name>
    <dbReference type="NCBI Taxonomy" id="1915356"/>
    <lineage>
        <taxon>Eukaryota</taxon>
        <taxon>Metamonada</taxon>
        <taxon>Parabasalia</taxon>
        <taxon>Tritrichomonadida</taxon>
        <taxon>Tritrichomonadidae</taxon>
        <taxon>Tritrichomonas</taxon>
    </lineage>
</organism>
<evidence type="ECO:0000313" key="3">
    <source>
        <dbReference type="Proteomes" id="UP001470230"/>
    </source>
</evidence>
<dbReference type="Proteomes" id="UP001470230">
    <property type="component" value="Unassembled WGS sequence"/>
</dbReference>
<keyword evidence="3" id="KW-1185">Reference proteome</keyword>
<reference evidence="2 3" key="1">
    <citation type="submission" date="2024-04" db="EMBL/GenBank/DDBJ databases">
        <title>Tritrichomonas musculus Genome.</title>
        <authorList>
            <person name="Alves-Ferreira E."/>
            <person name="Grigg M."/>
            <person name="Lorenzi H."/>
            <person name="Galac M."/>
        </authorList>
    </citation>
    <scope>NUCLEOTIDE SEQUENCE [LARGE SCALE GENOMIC DNA]</scope>
    <source>
        <strain evidence="2 3">EAF2021</strain>
    </source>
</reference>
<dbReference type="EMBL" id="JAPFFF010000009">
    <property type="protein sequence ID" value="KAK8882959.1"/>
    <property type="molecule type" value="Genomic_DNA"/>
</dbReference>
<feature type="region of interest" description="Disordered" evidence="1">
    <location>
        <begin position="106"/>
        <end position="134"/>
    </location>
</feature>
<comment type="caution">
    <text evidence="2">The sequence shown here is derived from an EMBL/GenBank/DDBJ whole genome shotgun (WGS) entry which is preliminary data.</text>
</comment>
<protein>
    <submittedName>
        <fullName evidence="2">Uncharacterized protein</fullName>
    </submittedName>
</protein>
<accession>A0ABR2JVR0</accession>
<proteinExistence type="predicted"/>
<name>A0ABR2JVR0_9EUKA</name>
<evidence type="ECO:0000256" key="1">
    <source>
        <dbReference type="SAM" id="MobiDB-lite"/>
    </source>
</evidence>
<gene>
    <name evidence="2" type="ORF">M9Y10_045606</name>
</gene>
<feature type="compositionally biased region" description="Acidic residues" evidence="1">
    <location>
        <begin position="110"/>
        <end position="119"/>
    </location>
</feature>
<sequence>MKKKAKTNKGRSYAPNKMHETAAKFTDPFLLDAGTNVGNHYRIKRAIIRLEQEDLDNQARIRELKAENSKLRTKLVRLHEQVSYTEELEQRFEHLSSIIMESRFTGNDSSEFEEEEEENISVQNNPKEFENEDI</sequence>
<evidence type="ECO:0000313" key="2">
    <source>
        <dbReference type="EMBL" id="KAK8882959.1"/>
    </source>
</evidence>